<dbReference type="InterPro" id="IPR057027">
    <property type="entry name" value="TPR_mt"/>
</dbReference>
<gene>
    <name evidence="4" type="ORF">AK812_SmicGene18495</name>
</gene>
<proteinExistence type="predicted"/>
<dbReference type="AlphaFoldDB" id="A0A1Q9DUZ9"/>
<dbReference type="Pfam" id="PF17177">
    <property type="entry name" value="PPR_long"/>
    <property type="match status" value="1"/>
</dbReference>
<dbReference type="Proteomes" id="UP000186817">
    <property type="component" value="Unassembled WGS sequence"/>
</dbReference>
<dbReference type="PANTHER" id="PTHR47447">
    <property type="entry name" value="OS03G0856100 PROTEIN"/>
    <property type="match status" value="1"/>
</dbReference>
<feature type="domain" description="Pentatricopeptide repeat-containing protein-mitochondrial" evidence="3">
    <location>
        <begin position="60"/>
        <end position="179"/>
    </location>
</feature>
<dbReference type="OrthoDB" id="637682at2759"/>
<dbReference type="InterPro" id="IPR002885">
    <property type="entry name" value="PPR_rpt"/>
</dbReference>
<reference evidence="4 5" key="1">
    <citation type="submission" date="2016-02" db="EMBL/GenBank/DDBJ databases">
        <title>Genome analysis of coral dinoflagellate symbionts highlights evolutionary adaptations to a symbiotic lifestyle.</title>
        <authorList>
            <person name="Aranda M."/>
            <person name="Li Y."/>
            <person name="Liew Y.J."/>
            <person name="Baumgarten S."/>
            <person name="Simakov O."/>
            <person name="Wilson M."/>
            <person name="Piel J."/>
            <person name="Ashoor H."/>
            <person name="Bougouffa S."/>
            <person name="Bajic V.B."/>
            <person name="Ryu T."/>
            <person name="Ravasi T."/>
            <person name="Bayer T."/>
            <person name="Micklem G."/>
            <person name="Kim H."/>
            <person name="Bhak J."/>
            <person name="Lajeunesse T.C."/>
            <person name="Voolstra C.R."/>
        </authorList>
    </citation>
    <scope>NUCLEOTIDE SEQUENCE [LARGE SCALE GENOMIC DNA]</scope>
    <source>
        <strain evidence="4 5">CCMP2467</strain>
    </source>
</reference>
<accession>A0A1Q9DUZ9</accession>
<dbReference type="NCBIfam" id="TIGR00756">
    <property type="entry name" value="PPR"/>
    <property type="match status" value="1"/>
</dbReference>
<evidence type="ECO:0000313" key="4">
    <source>
        <dbReference type="EMBL" id="OLP98997.1"/>
    </source>
</evidence>
<dbReference type="PROSITE" id="PS51375">
    <property type="entry name" value="PPR"/>
    <property type="match status" value="3"/>
</dbReference>
<feature type="domain" description="PROP1-like PPR" evidence="2">
    <location>
        <begin position="233"/>
        <end position="364"/>
    </location>
</feature>
<sequence>MAVNCLAVGSTSTSSHCHYEVQTLQRLVQYSPQSANEVRRLLGDTMMHFAPDARATTRLLSKLAKAGKSEAALAFLQCCQEVGLEANVFHFAAVLRAFAQSSGWDAALVLLGDMEQKSVRSNVIAQSCAITACEKGGKWVEALVLLKSMRSSTMELDTVAVNSVISACEKAGLWQLALRLLSVLQEDSLEASCVSYSAAISACEKGTAWTQALNLLDAMATESIQVNTISCSAAISACARKGEWTQALQILNQMARMEVAINEVALSGVVSACEKASAWLEAMALLQASRPMSVSPDTIFFCAAITACANRGEWAQALGLLHSMDQAVVAKNLITFNAVISACHEGGEWQKALDLFETCASARLKRDIVTYNATIGACGQGYGDARSHWFVGASVELGGRGMIYEATDHCCQSLERALYPLPIEQPPVLHWVGLAAEVCQLSAHRIHAGLYPQQPFREIPLGEDVSAAEFLQELELPTVDKVYVKVPHGYPEEVLEYLTERLGGDVLPDMVELLCRTRLWYLEYKDTIEELGLKELALIPELFRTFHGKVARCAMASIHVDGMPVMSCAELWRWVKLRGDFAVISLLADAIRKVTLHPDEALTEGERKIVGSVGQGAVTLALNVLNQGVKRARENIVIPVRNLGVVTSFPAAEKSRKDSLQATGAQWETALWALMVAQEQNLLPTVITCNSAILGCARARSWQAALSLLGSSALHQVRPNVISYEAAALACQASASLCVLLSEVFNLGMRAAAQVRQ</sequence>
<evidence type="ECO:0000259" key="3">
    <source>
        <dbReference type="Pfam" id="PF23276"/>
    </source>
</evidence>
<dbReference type="PANTHER" id="PTHR47447:SF17">
    <property type="entry name" value="OS12G0638900 PROTEIN"/>
    <property type="match status" value="1"/>
</dbReference>
<dbReference type="InterPro" id="IPR033443">
    <property type="entry name" value="PROP1-like_PPR_dom"/>
</dbReference>
<dbReference type="EMBL" id="LSRX01000378">
    <property type="protein sequence ID" value="OLP98997.1"/>
    <property type="molecule type" value="Genomic_DNA"/>
</dbReference>
<comment type="caution">
    <text evidence="4">The sequence shown here is derived from an EMBL/GenBank/DDBJ whole genome shotgun (WGS) entry which is preliminary data.</text>
</comment>
<evidence type="ECO:0000313" key="5">
    <source>
        <dbReference type="Proteomes" id="UP000186817"/>
    </source>
</evidence>
<dbReference type="InterPro" id="IPR011990">
    <property type="entry name" value="TPR-like_helical_dom_sf"/>
</dbReference>
<keyword evidence="5" id="KW-1185">Reference proteome</keyword>
<name>A0A1Q9DUZ9_SYMMI</name>
<evidence type="ECO:0000256" key="1">
    <source>
        <dbReference type="ARBA" id="ARBA00022737"/>
    </source>
</evidence>
<dbReference type="Pfam" id="PF23276">
    <property type="entry name" value="TPR_24"/>
    <property type="match status" value="1"/>
</dbReference>
<keyword evidence="1" id="KW-0677">Repeat</keyword>
<evidence type="ECO:0000259" key="2">
    <source>
        <dbReference type="Pfam" id="PF17177"/>
    </source>
</evidence>
<organism evidence="4 5">
    <name type="scientific">Symbiodinium microadriaticum</name>
    <name type="common">Dinoflagellate</name>
    <name type="synonym">Zooxanthella microadriatica</name>
    <dbReference type="NCBI Taxonomy" id="2951"/>
    <lineage>
        <taxon>Eukaryota</taxon>
        <taxon>Sar</taxon>
        <taxon>Alveolata</taxon>
        <taxon>Dinophyceae</taxon>
        <taxon>Suessiales</taxon>
        <taxon>Symbiodiniaceae</taxon>
        <taxon>Symbiodinium</taxon>
    </lineage>
</organism>
<dbReference type="Gene3D" id="1.25.40.10">
    <property type="entry name" value="Tetratricopeptide repeat domain"/>
    <property type="match status" value="4"/>
</dbReference>
<protein>
    <submittedName>
        <fullName evidence="4">Pentatricopeptide repeat-containing protein, chloroplastic</fullName>
    </submittedName>
</protein>